<reference evidence="1" key="1">
    <citation type="submission" date="2018-05" db="EMBL/GenBank/DDBJ databases">
        <authorList>
            <person name="Lanie J.A."/>
            <person name="Ng W.-L."/>
            <person name="Kazmierczak K.M."/>
            <person name="Andrzejewski T.M."/>
            <person name="Davidsen T.M."/>
            <person name="Wayne K.J."/>
            <person name="Tettelin H."/>
            <person name="Glass J.I."/>
            <person name="Rusch D."/>
            <person name="Podicherti R."/>
            <person name="Tsui H.-C.T."/>
            <person name="Winkler M.E."/>
        </authorList>
    </citation>
    <scope>NUCLEOTIDE SEQUENCE</scope>
</reference>
<dbReference type="EMBL" id="UINC01117500">
    <property type="protein sequence ID" value="SVC89963.1"/>
    <property type="molecule type" value="Genomic_DNA"/>
</dbReference>
<protein>
    <submittedName>
        <fullName evidence="1">Uncharacterized protein</fullName>
    </submittedName>
</protein>
<sequence>MKVIPFGVLVLIVVGFGDLAAQSGDYGLDQIRAYVPISDNLATSGQITVDQIEDIKAAGFDVIVNLATARREQNGEEAFAVAEAGLTYINIP</sequence>
<organism evidence="1">
    <name type="scientific">marine metagenome</name>
    <dbReference type="NCBI Taxonomy" id="408172"/>
    <lineage>
        <taxon>unclassified sequences</taxon>
        <taxon>metagenomes</taxon>
        <taxon>ecological metagenomes</taxon>
    </lineage>
</organism>
<dbReference type="AlphaFoldDB" id="A0A382QWR2"/>
<proteinExistence type="predicted"/>
<accession>A0A382QWR2</accession>
<dbReference type="Gene3D" id="3.90.190.10">
    <property type="entry name" value="Protein tyrosine phosphatase superfamily"/>
    <property type="match status" value="1"/>
</dbReference>
<gene>
    <name evidence="1" type="ORF">METZ01_LOCUS342817</name>
</gene>
<name>A0A382QWR2_9ZZZZ</name>
<feature type="non-terminal residue" evidence="1">
    <location>
        <position position="92"/>
    </location>
</feature>
<dbReference type="InterPro" id="IPR029021">
    <property type="entry name" value="Prot-tyrosine_phosphatase-like"/>
</dbReference>
<evidence type="ECO:0000313" key="1">
    <source>
        <dbReference type="EMBL" id="SVC89963.1"/>
    </source>
</evidence>